<evidence type="ECO:0000313" key="3">
    <source>
        <dbReference type="Proteomes" id="UP000799777"/>
    </source>
</evidence>
<gene>
    <name evidence="2" type="ORF">EK21DRAFT_118852</name>
</gene>
<feature type="region of interest" description="Disordered" evidence="1">
    <location>
        <begin position="325"/>
        <end position="350"/>
    </location>
</feature>
<comment type="caution">
    <text evidence="2">The sequence shown here is derived from an EMBL/GenBank/DDBJ whole genome shotgun (WGS) entry which is preliminary data.</text>
</comment>
<protein>
    <submittedName>
        <fullName evidence="2">Uncharacterized protein</fullName>
    </submittedName>
</protein>
<feature type="compositionally biased region" description="Polar residues" evidence="1">
    <location>
        <begin position="339"/>
        <end position="350"/>
    </location>
</feature>
<dbReference type="Proteomes" id="UP000799777">
    <property type="component" value="Unassembled WGS sequence"/>
</dbReference>
<evidence type="ECO:0000313" key="2">
    <source>
        <dbReference type="EMBL" id="KAF2023353.1"/>
    </source>
</evidence>
<reference evidence="2" key="1">
    <citation type="journal article" date="2020" name="Stud. Mycol.">
        <title>101 Dothideomycetes genomes: a test case for predicting lifestyles and emergence of pathogens.</title>
        <authorList>
            <person name="Haridas S."/>
            <person name="Albert R."/>
            <person name="Binder M."/>
            <person name="Bloem J."/>
            <person name="Labutti K."/>
            <person name="Salamov A."/>
            <person name="Andreopoulos B."/>
            <person name="Baker S."/>
            <person name="Barry K."/>
            <person name="Bills G."/>
            <person name="Bluhm B."/>
            <person name="Cannon C."/>
            <person name="Castanera R."/>
            <person name="Culley D."/>
            <person name="Daum C."/>
            <person name="Ezra D."/>
            <person name="Gonzalez J."/>
            <person name="Henrissat B."/>
            <person name="Kuo A."/>
            <person name="Liang C."/>
            <person name="Lipzen A."/>
            <person name="Lutzoni F."/>
            <person name="Magnuson J."/>
            <person name="Mondo S."/>
            <person name="Nolan M."/>
            <person name="Ohm R."/>
            <person name="Pangilinan J."/>
            <person name="Park H.-J."/>
            <person name="Ramirez L."/>
            <person name="Alfaro M."/>
            <person name="Sun H."/>
            <person name="Tritt A."/>
            <person name="Yoshinaga Y."/>
            <person name="Zwiers L.-H."/>
            <person name="Turgeon B."/>
            <person name="Goodwin S."/>
            <person name="Spatafora J."/>
            <person name="Crous P."/>
            <person name="Grigoriev I."/>
        </authorList>
    </citation>
    <scope>NUCLEOTIDE SEQUENCE</scope>
    <source>
        <strain evidence="2">CBS 110217</strain>
    </source>
</reference>
<dbReference type="AlphaFoldDB" id="A0A9P4GUX5"/>
<proteinExistence type="predicted"/>
<organism evidence="2 3">
    <name type="scientific">Setomelanomma holmii</name>
    <dbReference type="NCBI Taxonomy" id="210430"/>
    <lineage>
        <taxon>Eukaryota</taxon>
        <taxon>Fungi</taxon>
        <taxon>Dikarya</taxon>
        <taxon>Ascomycota</taxon>
        <taxon>Pezizomycotina</taxon>
        <taxon>Dothideomycetes</taxon>
        <taxon>Pleosporomycetidae</taxon>
        <taxon>Pleosporales</taxon>
        <taxon>Pleosporineae</taxon>
        <taxon>Phaeosphaeriaceae</taxon>
        <taxon>Setomelanomma</taxon>
    </lineage>
</organism>
<name>A0A9P4GUX5_9PLEO</name>
<evidence type="ECO:0000256" key="1">
    <source>
        <dbReference type="SAM" id="MobiDB-lite"/>
    </source>
</evidence>
<accession>A0A9P4GUX5</accession>
<sequence length="350" mass="38854">MFRKYAGYFTPAREVHGSFTQVLETHATQSATAWLEASGRQVSRLRWTDMMLTNTDVVNDAVTRAMPLIRKIPTPFPSYGAAETSVECTLQWLRFNFGVTKSAPLSFKGRVEKRVYHEVVRKAEKAGLFSIDHSLLARFSRPFVPVPGTYKRPENVPATAEKNIQRVQALIPEWLPKLMCLGDARRWARNILEKHGFTYTPHPGESPSKFRSLVLTAYSAGKFKIMDHPVGYGPQAVRQPDASATTMAKVERKLSESWTSSSDALPIKEIVNEVSYAPSVVTTLKHVESPFTSPTPTPEIVDVKADMLAAQSEIAEHDVLAWTTPCGQEGSRTGRANGESGTATLQHQPQ</sequence>
<keyword evidence="3" id="KW-1185">Reference proteome</keyword>
<dbReference type="EMBL" id="ML978356">
    <property type="protein sequence ID" value="KAF2023353.1"/>
    <property type="molecule type" value="Genomic_DNA"/>
</dbReference>